<name>A0ABS2NUM3_9BACI</name>
<dbReference type="NCBIfam" id="NF005834">
    <property type="entry name" value="PRK07738.1"/>
    <property type="match status" value="1"/>
</dbReference>
<protein>
    <submittedName>
        <fullName evidence="1">Flagellar protein FlaG</fullName>
    </submittedName>
</protein>
<dbReference type="InterPro" id="IPR035924">
    <property type="entry name" value="FlaG-like_sf"/>
</dbReference>
<evidence type="ECO:0000313" key="2">
    <source>
        <dbReference type="Proteomes" id="UP000737402"/>
    </source>
</evidence>
<sequence length="114" mass="13275">MNITNTGPIIDNTSRLQGQMTVSHKVENLIQETKEKHPELSRQRMEKIVEGMNEFITPVNVSIRFELHDKLKEFFVKVVDTATDEVIREIPSKKFLDMYAAMTEYMGLFVDKKI</sequence>
<keyword evidence="1" id="KW-0282">Flagellum</keyword>
<proteinExistence type="predicted"/>
<keyword evidence="2" id="KW-1185">Reference proteome</keyword>
<reference evidence="1 2" key="1">
    <citation type="submission" date="2021-01" db="EMBL/GenBank/DDBJ databases">
        <title>Genomic Encyclopedia of Type Strains, Phase IV (KMG-IV): sequencing the most valuable type-strain genomes for metagenomic binning, comparative biology and taxonomic classification.</title>
        <authorList>
            <person name="Goeker M."/>
        </authorList>
    </citation>
    <scope>NUCLEOTIDE SEQUENCE [LARGE SCALE GENOMIC DNA]</scope>
    <source>
        <strain evidence="1 2">DSM 25879</strain>
    </source>
</reference>
<accession>A0ABS2NUM3</accession>
<dbReference type="PANTHER" id="PTHR37166:SF1">
    <property type="entry name" value="PROTEIN FLAG"/>
    <property type="match status" value="1"/>
</dbReference>
<evidence type="ECO:0000313" key="1">
    <source>
        <dbReference type="EMBL" id="MBM7618359.1"/>
    </source>
</evidence>
<dbReference type="InterPro" id="IPR005186">
    <property type="entry name" value="FlaG"/>
</dbReference>
<dbReference type="Gene3D" id="3.30.160.170">
    <property type="entry name" value="FlaG-like"/>
    <property type="match status" value="1"/>
</dbReference>
<dbReference type="Proteomes" id="UP000737402">
    <property type="component" value="Unassembled WGS sequence"/>
</dbReference>
<dbReference type="Pfam" id="PF03646">
    <property type="entry name" value="FlaG"/>
    <property type="match status" value="1"/>
</dbReference>
<organism evidence="1 2">
    <name type="scientific">Sutcliffiella tianshenii</name>
    <dbReference type="NCBI Taxonomy" id="1463404"/>
    <lineage>
        <taxon>Bacteria</taxon>
        <taxon>Bacillati</taxon>
        <taxon>Bacillota</taxon>
        <taxon>Bacilli</taxon>
        <taxon>Bacillales</taxon>
        <taxon>Bacillaceae</taxon>
        <taxon>Sutcliffiella</taxon>
    </lineage>
</organism>
<gene>
    <name evidence="1" type="ORF">JOC95_000201</name>
</gene>
<dbReference type="EMBL" id="JAFBED010000001">
    <property type="protein sequence ID" value="MBM7618359.1"/>
    <property type="molecule type" value="Genomic_DNA"/>
</dbReference>
<dbReference type="RefSeq" id="WP_204412588.1">
    <property type="nucleotide sequence ID" value="NZ_JAFBED010000001.1"/>
</dbReference>
<keyword evidence="1" id="KW-0969">Cilium</keyword>
<dbReference type="PANTHER" id="PTHR37166">
    <property type="entry name" value="PROTEIN FLAG"/>
    <property type="match status" value="1"/>
</dbReference>
<comment type="caution">
    <text evidence="1">The sequence shown here is derived from an EMBL/GenBank/DDBJ whole genome shotgun (WGS) entry which is preliminary data.</text>
</comment>
<keyword evidence="1" id="KW-0966">Cell projection</keyword>
<dbReference type="SUPFAM" id="SSF160214">
    <property type="entry name" value="FlaG-like"/>
    <property type="match status" value="1"/>
</dbReference>